<keyword evidence="15" id="KW-1185">Reference proteome</keyword>
<dbReference type="STRING" id="163359.A9R16_08980"/>
<comment type="similarity">
    <text evidence="2">Belongs to the cytochrome c oxidase bacterial subunit 4 family.</text>
</comment>
<evidence type="ECO:0000256" key="8">
    <source>
        <dbReference type="ARBA" id="ARBA00023136"/>
    </source>
</evidence>
<dbReference type="GO" id="GO:0005886">
    <property type="term" value="C:plasma membrane"/>
    <property type="evidence" value="ECO:0007669"/>
    <property type="project" value="UniProtKB-SubCell"/>
</dbReference>
<gene>
    <name evidence="14" type="ORF">C4900_10885</name>
</gene>
<keyword evidence="6" id="KW-0812">Transmembrane</keyword>
<comment type="function">
    <text evidence="9">Cytochrome bo(3) ubiquinol terminal oxidase is the component of the aerobic respiratory chain of E.coli that predominates when cells are grown at high aeration. Has proton pump activity across the membrane in addition to electron transfer, pumping 2 protons/electron.</text>
</comment>
<dbReference type="GO" id="GO:0015078">
    <property type="term" value="F:proton transmembrane transporter activity"/>
    <property type="evidence" value="ECO:0007669"/>
    <property type="project" value="TreeGrafter"/>
</dbReference>
<dbReference type="PANTHER" id="PTHR36835">
    <property type="entry name" value="CYTOCHROME BO(3) UBIQUINOL OXIDASE SUBUNIT 4"/>
    <property type="match status" value="1"/>
</dbReference>
<dbReference type="GO" id="GO:0015990">
    <property type="term" value="P:electron transport coupled proton transport"/>
    <property type="evidence" value="ECO:0007669"/>
    <property type="project" value="TreeGrafter"/>
</dbReference>
<evidence type="ECO:0000256" key="13">
    <source>
        <dbReference type="ARBA" id="ARBA00032185"/>
    </source>
</evidence>
<organism evidence="14 15">
    <name type="scientific">Acidiferrobacter thiooxydans</name>
    <dbReference type="NCBI Taxonomy" id="163359"/>
    <lineage>
        <taxon>Bacteria</taxon>
        <taxon>Pseudomonadati</taxon>
        <taxon>Pseudomonadota</taxon>
        <taxon>Gammaproteobacteria</taxon>
        <taxon>Acidiferrobacterales</taxon>
        <taxon>Acidiferrobacteraceae</taxon>
        <taxon>Acidiferrobacter</taxon>
    </lineage>
</organism>
<dbReference type="GO" id="GO:0009486">
    <property type="term" value="F:cytochrome bo3 ubiquinol oxidase activity"/>
    <property type="evidence" value="ECO:0007669"/>
    <property type="project" value="TreeGrafter"/>
</dbReference>
<keyword evidence="8" id="KW-0472">Membrane</keyword>
<sequence length="124" mass="13867">MSTSTHDDPLRHPEVQLAHGGQYVVGFVLSLILTALPLWLVVDHMGTRLRLMLVVVASAAALTLVQGYFWLRLDVSPTQRWMTAAFVLFVPLFVMTIGLTAWMFATLYTRTMIPTLMHAPAFGH</sequence>
<evidence type="ECO:0000256" key="6">
    <source>
        <dbReference type="ARBA" id="ARBA00022692"/>
    </source>
</evidence>
<dbReference type="GO" id="GO:0019646">
    <property type="term" value="P:aerobic electron transport chain"/>
    <property type="evidence" value="ECO:0007669"/>
    <property type="project" value="TreeGrafter"/>
</dbReference>
<evidence type="ECO:0000313" key="14">
    <source>
        <dbReference type="EMBL" id="RCN56335.1"/>
    </source>
</evidence>
<evidence type="ECO:0000256" key="9">
    <source>
        <dbReference type="ARBA" id="ARBA00025694"/>
    </source>
</evidence>
<evidence type="ECO:0000256" key="1">
    <source>
        <dbReference type="ARBA" id="ARBA00004651"/>
    </source>
</evidence>
<dbReference type="PANTHER" id="PTHR36835:SF1">
    <property type="entry name" value="CYTOCHROME BO(3) UBIQUINOL OXIDASE SUBUNIT 4"/>
    <property type="match status" value="1"/>
</dbReference>
<dbReference type="OrthoDB" id="7282936at2"/>
<evidence type="ECO:0000256" key="4">
    <source>
        <dbReference type="ARBA" id="ARBA00014689"/>
    </source>
</evidence>
<comment type="subcellular location">
    <subcellularLocation>
        <location evidence="1">Cell membrane</location>
        <topology evidence="1">Multi-pass membrane protein</topology>
    </subcellularLocation>
</comment>
<dbReference type="GO" id="GO:0009319">
    <property type="term" value="C:cytochrome o ubiquinol oxidase complex"/>
    <property type="evidence" value="ECO:0007669"/>
    <property type="project" value="TreeGrafter"/>
</dbReference>
<proteinExistence type="inferred from homology"/>
<evidence type="ECO:0000256" key="7">
    <source>
        <dbReference type="ARBA" id="ARBA00022989"/>
    </source>
</evidence>
<evidence type="ECO:0000256" key="3">
    <source>
        <dbReference type="ARBA" id="ARBA00011700"/>
    </source>
</evidence>
<accession>A0A1C2G3C8</accession>
<keyword evidence="5" id="KW-1003">Cell membrane</keyword>
<evidence type="ECO:0000256" key="12">
    <source>
        <dbReference type="ARBA" id="ARBA00031887"/>
    </source>
</evidence>
<dbReference type="AlphaFoldDB" id="A0A1C2G3C8"/>
<evidence type="ECO:0000256" key="2">
    <source>
        <dbReference type="ARBA" id="ARBA00008079"/>
    </source>
</evidence>
<dbReference type="RefSeq" id="WP_065969222.1">
    <property type="nucleotide sequence ID" value="NZ_CP080624.1"/>
</dbReference>
<dbReference type="Pfam" id="PF03626">
    <property type="entry name" value="COX4_pro"/>
    <property type="match status" value="1"/>
</dbReference>
<protein>
    <recommendedName>
        <fullName evidence="4">Cytochrome bo(3) ubiquinol oxidase subunit 4</fullName>
    </recommendedName>
    <alternativeName>
        <fullName evidence="13">Cytochrome o ubiquinol oxidase subunit 4</fullName>
    </alternativeName>
    <alternativeName>
        <fullName evidence="10">Oxidase bo(3) subunit 4</fullName>
    </alternativeName>
    <alternativeName>
        <fullName evidence="11">Ubiquinol oxidase polypeptide IV</fullName>
    </alternativeName>
    <alternativeName>
        <fullName evidence="12">Ubiquinol oxidase subunit 4</fullName>
    </alternativeName>
</protein>
<comment type="subunit">
    <text evidence="3">Heterooctamer of two A chains, two B chains, two C chains and two D chains.</text>
</comment>
<evidence type="ECO:0000256" key="11">
    <source>
        <dbReference type="ARBA" id="ARBA00030211"/>
    </source>
</evidence>
<keyword evidence="7" id="KW-1133">Transmembrane helix</keyword>
<comment type="caution">
    <text evidence="14">The sequence shown here is derived from an EMBL/GenBank/DDBJ whole genome shotgun (WGS) entry which is preliminary data.</text>
</comment>
<dbReference type="InterPro" id="IPR050968">
    <property type="entry name" value="Cytochrome_c_oxidase_bac_sub4"/>
</dbReference>
<evidence type="ECO:0000313" key="15">
    <source>
        <dbReference type="Proteomes" id="UP000253250"/>
    </source>
</evidence>
<evidence type="ECO:0000256" key="5">
    <source>
        <dbReference type="ARBA" id="ARBA00022475"/>
    </source>
</evidence>
<dbReference type="Proteomes" id="UP000253250">
    <property type="component" value="Unassembled WGS sequence"/>
</dbReference>
<evidence type="ECO:0000256" key="10">
    <source>
        <dbReference type="ARBA" id="ARBA00030071"/>
    </source>
</evidence>
<name>A0A1C2G3C8_9GAMM</name>
<dbReference type="EMBL" id="PSYR01000002">
    <property type="protein sequence ID" value="RCN56335.1"/>
    <property type="molecule type" value="Genomic_DNA"/>
</dbReference>
<reference evidence="14 15" key="1">
    <citation type="submission" date="2018-02" db="EMBL/GenBank/DDBJ databases">
        <title>Insights into the biology of acidophilic members of the Acidiferrobacteraceae family derived from comparative genomic analyses.</title>
        <authorList>
            <person name="Issotta F."/>
            <person name="Thyssen C."/>
            <person name="Mena C."/>
            <person name="Moya A."/>
            <person name="Bellenberg S."/>
            <person name="Sproer C."/>
            <person name="Covarrubias P.C."/>
            <person name="Sand W."/>
            <person name="Quatrini R."/>
            <person name="Vera M."/>
        </authorList>
    </citation>
    <scope>NUCLEOTIDE SEQUENCE [LARGE SCALE GENOMIC DNA]</scope>
    <source>
        <strain evidence="15">m-1</strain>
    </source>
</reference>
<dbReference type="InterPro" id="IPR005171">
    <property type="entry name" value="Cyt_c_oxidase_su4_prok"/>
</dbReference>